<proteinExistence type="predicted"/>
<accession>A0A381UD69</accession>
<evidence type="ECO:0000256" key="1">
    <source>
        <dbReference type="SAM" id="Phobius"/>
    </source>
</evidence>
<keyword evidence="1" id="KW-0812">Transmembrane</keyword>
<sequence length="68" mass="6831">MYMIKRYISDFTGIAISLIALGVVAGVVFGDVPFVGAISNSFIATVSALGDAGAVGVLVLAILVAVTD</sequence>
<evidence type="ECO:0000313" key="2">
    <source>
        <dbReference type="EMBL" id="SVA25287.1"/>
    </source>
</evidence>
<gene>
    <name evidence="2" type="ORF">METZ01_LOCUS78141</name>
</gene>
<name>A0A381UD69_9ZZZZ</name>
<dbReference type="EMBL" id="UINC01006071">
    <property type="protein sequence ID" value="SVA25287.1"/>
    <property type="molecule type" value="Genomic_DNA"/>
</dbReference>
<keyword evidence="1" id="KW-0472">Membrane</keyword>
<reference evidence="2" key="1">
    <citation type="submission" date="2018-05" db="EMBL/GenBank/DDBJ databases">
        <authorList>
            <person name="Lanie J.A."/>
            <person name="Ng W.-L."/>
            <person name="Kazmierczak K.M."/>
            <person name="Andrzejewski T.M."/>
            <person name="Davidsen T.M."/>
            <person name="Wayne K.J."/>
            <person name="Tettelin H."/>
            <person name="Glass J.I."/>
            <person name="Rusch D."/>
            <person name="Podicherti R."/>
            <person name="Tsui H.-C.T."/>
            <person name="Winkler M.E."/>
        </authorList>
    </citation>
    <scope>NUCLEOTIDE SEQUENCE</scope>
</reference>
<dbReference type="AlphaFoldDB" id="A0A381UD69"/>
<keyword evidence="1" id="KW-1133">Transmembrane helix</keyword>
<feature type="transmembrane region" description="Helical" evidence="1">
    <location>
        <begin position="7"/>
        <end position="30"/>
    </location>
</feature>
<protein>
    <submittedName>
        <fullName evidence="2">Uncharacterized protein</fullName>
    </submittedName>
</protein>
<feature type="transmembrane region" description="Helical" evidence="1">
    <location>
        <begin position="42"/>
        <end position="66"/>
    </location>
</feature>
<organism evidence="2">
    <name type="scientific">marine metagenome</name>
    <dbReference type="NCBI Taxonomy" id="408172"/>
    <lineage>
        <taxon>unclassified sequences</taxon>
        <taxon>metagenomes</taxon>
        <taxon>ecological metagenomes</taxon>
    </lineage>
</organism>